<dbReference type="EMBL" id="AGNL01040165">
    <property type="protein sequence ID" value="EJK52261.1"/>
    <property type="molecule type" value="Genomic_DNA"/>
</dbReference>
<gene>
    <name evidence="2" type="ORF">THAOC_28488</name>
</gene>
<feature type="non-terminal residue" evidence="2">
    <location>
        <position position="1"/>
    </location>
</feature>
<protein>
    <submittedName>
        <fullName evidence="2">Uncharacterized protein</fullName>
    </submittedName>
</protein>
<evidence type="ECO:0000313" key="3">
    <source>
        <dbReference type="Proteomes" id="UP000266841"/>
    </source>
</evidence>
<evidence type="ECO:0000313" key="2">
    <source>
        <dbReference type="EMBL" id="EJK52261.1"/>
    </source>
</evidence>
<feature type="region of interest" description="Disordered" evidence="1">
    <location>
        <begin position="123"/>
        <end position="152"/>
    </location>
</feature>
<name>K0RTQ5_THAOC</name>
<proteinExistence type="predicted"/>
<evidence type="ECO:0000256" key="1">
    <source>
        <dbReference type="SAM" id="MobiDB-lite"/>
    </source>
</evidence>
<accession>K0RTQ5</accession>
<feature type="compositionally biased region" description="Low complexity" evidence="1">
    <location>
        <begin position="324"/>
        <end position="334"/>
    </location>
</feature>
<feature type="compositionally biased region" description="Basic and acidic residues" evidence="1">
    <location>
        <begin position="126"/>
        <end position="138"/>
    </location>
</feature>
<feature type="region of interest" description="Disordered" evidence="1">
    <location>
        <begin position="324"/>
        <end position="346"/>
    </location>
</feature>
<sequence>PGPATVTTTYHAAHRSRPTYTVHAPLRPVLRMRSLVALPASASVRCQFRVATLSSRKMGTRMAASPHRRVVVGLGDCYAFFRRRKSGGGGLRRDRPDRTELRVLRPSLSTALVRFPGLDSQFPASRAERVRPTSRRDTGGTPGRQPRGIRRADRVLAGFDDGRRSGFAPKPLNEIGRSPSDLQAVLLTWTTSPTEYDSSSRGQSAWRNYDYAPETASDVWGGVARSRGRQQRAPRRGGLDVLSRTDCWRRQHSALSPGAASTELLSAGACEAVAGTATTNWPAEERHIPEHLVAKSIHSEGFQRRDDYEELPMSFCHDSIRLPASSASSSKTSSLDGGVDRYGPRLDGRAEVGQVWSYYRQGLTQSPSRSSRAPR</sequence>
<keyword evidence="3" id="KW-1185">Reference proteome</keyword>
<organism evidence="2 3">
    <name type="scientific">Thalassiosira oceanica</name>
    <name type="common">Marine diatom</name>
    <dbReference type="NCBI Taxonomy" id="159749"/>
    <lineage>
        <taxon>Eukaryota</taxon>
        <taxon>Sar</taxon>
        <taxon>Stramenopiles</taxon>
        <taxon>Ochrophyta</taxon>
        <taxon>Bacillariophyta</taxon>
        <taxon>Coscinodiscophyceae</taxon>
        <taxon>Thalassiosirophycidae</taxon>
        <taxon>Thalassiosirales</taxon>
        <taxon>Thalassiosiraceae</taxon>
        <taxon>Thalassiosira</taxon>
    </lineage>
</organism>
<comment type="caution">
    <text evidence="2">The sequence shown here is derived from an EMBL/GenBank/DDBJ whole genome shotgun (WGS) entry which is preliminary data.</text>
</comment>
<dbReference type="Proteomes" id="UP000266841">
    <property type="component" value="Unassembled WGS sequence"/>
</dbReference>
<dbReference type="AlphaFoldDB" id="K0RTQ5"/>
<reference evidence="2 3" key="1">
    <citation type="journal article" date="2012" name="Genome Biol.">
        <title>Genome and low-iron response of an oceanic diatom adapted to chronic iron limitation.</title>
        <authorList>
            <person name="Lommer M."/>
            <person name="Specht M."/>
            <person name="Roy A.S."/>
            <person name="Kraemer L."/>
            <person name="Andreson R."/>
            <person name="Gutowska M.A."/>
            <person name="Wolf J."/>
            <person name="Bergner S.V."/>
            <person name="Schilhabel M.B."/>
            <person name="Klostermeier U.C."/>
            <person name="Beiko R.G."/>
            <person name="Rosenstiel P."/>
            <person name="Hippler M."/>
            <person name="Laroche J."/>
        </authorList>
    </citation>
    <scope>NUCLEOTIDE SEQUENCE [LARGE SCALE GENOMIC DNA]</scope>
    <source>
        <strain evidence="2 3">CCMP1005</strain>
    </source>
</reference>